<proteinExistence type="predicted"/>
<dbReference type="SUPFAM" id="SSF52540">
    <property type="entry name" value="P-loop containing nucleoside triphosphate hydrolases"/>
    <property type="match status" value="1"/>
</dbReference>
<dbReference type="Gene3D" id="3.40.50.300">
    <property type="entry name" value="P-loop containing nucleotide triphosphate hydrolases"/>
    <property type="match status" value="1"/>
</dbReference>
<feature type="transmembrane region" description="Helical" evidence="7">
    <location>
        <begin position="181"/>
        <end position="200"/>
    </location>
</feature>
<dbReference type="CDD" id="cd03228">
    <property type="entry name" value="ABCC_MRP_Like"/>
    <property type="match status" value="1"/>
</dbReference>
<dbReference type="GO" id="GO:0005524">
    <property type="term" value="F:ATP binding"/>
    <property type="evidence" value="ECO:0007669"/>
    <property type="project" value="UniProtKB-KW"/>
</dbReference>
<evidence type="ECO:0000313" key="10">
    <source>
        <dbReference type="EMBL" id="MFD1530529.1"/>
    </source>
</evidence>
<keyword evidence="4 10" id="KW-0067">ATP-binding</keyword>
<dbReference type="Proteomes" id="UP001597145">
    <property type="component" value="Unassembled WGS sequence"/>
</dbReference>
<reference evidence="11" key="1">
    <citation type="journal article" date="2019" name="Int. J. Syst. Evol. Microbiol.">
        <title>The Global Catalogue of Microorganisms (GCM) 10K type strain sequencing project: providing services to taxonomists for standard genome sequencing and annotation.</title>
        <authorList>
            <consortium name="The Broad Institute Genomics Platform"/>
            <consortium name="The Broad Institute Genome Sequencing Center for Infectious Disease"/>
            <person name="Wu L."/>
            <person name="Ma J."/>
        </authorList>
    </citation>
    <scope>NUCLEOTIDE SEQUENCE [LARGE SCALE GENOMIC DNA]</scope>
    <source>
        <strain evidence="11">JCM 12165</strain>
    </source>
</reference>
<dbReference type="SUPFAM" id="SSF90123">
    <property type="entry name" value="ABC transporter transmembrane region"/>
    <property type="match status" value="1"/>
</dbReference>
<feature type="domain" description="ABC transmembrane type-1" evidence="9">
    <location>
        <begin position="60"/>
        <end position="348"/>
    </location>
</feature>
<evidence type="ECO:0000256" key="4">
    <source>
        <dbReference type="ARBA" id="ARBA00022840"/>
    </source>
</evidence>
<feature type="transmembrane region" description="Helical" evidence="7">
    <location>
        <begin position="291"/>
        <end position="313"/>
    </location>
</feature>
<evidence type="ECO:0000256" key="3">
    <source>
        <dbReference type="ARBA" id="ARBA00022741"/>
    </source>
</evidence>
<feature type="transmembrane region" description="Helical" evidence="7">
    <location>
        <begin position="99"/>
        <end position="117"/>
    </location>
</feature>
<dbReference type="InterPro" id="IPR011527">
    <property type="entry name" value="ABC1_TM_dom"/>
</dbReference>
<feature type="transmembrane region" description="Helical" evidence="7">
    <location>
        <begin position="58"/>
        <end position="79"/>
    </location>
</feature>
<keyword evidence="5 7" id="KW-1133">Transmembrane helix</keyword>
<dbReference type="PROSITE" id="PS00211">
    <property type="entry name" value="ABC_TRANSPORTER_1"/>
    <property type="match status" value="1"/>
</dbReference>
<accession>A0ABW4FIS2</accession>
<sequence length="647" mass="68493">MGEQQRPAPLIGVDDMTTPPWALGLESTAKAGVLAMARAAPHTVTLAVGWAWRTSPRLTVIAGVVQLLAGAVTAFGLLATADVLTQLLEQGPTPERLLSALPAIAAVVAAFAARGLLDATIAAVQGALVPRVEQRAHELLHDVILDVELAAFDDADFADLVERAALFGPGRIREAVNDTGNLIASVVSLVAAVGAAGALHPVLAPVVLLAALPQGWASVRAARLMFASVLRTNSAHRRRGVTSNLITDRDAAAEVRAFTTQAVLLGEHRRIGDEITADAIRLSRDRTIVQVLGRTFAGIGSALAYLVLGLLLYTGGLPLALAGAAAVAMRTAAQAVSQVVYQTNRLYEASLYVALYRSCLTDARTRRRAEPTARLAGDPDVIALSGVSFQYPGQDERAIDDVTVTLRRGQVIALVGENGSGKSTLAKLITGLYLPAEGSVAWDGVDTATVPAAELHARVAVVMQDPLRWPMTAENNVRIGRLELPDPGGERLADAAARAEADSVVAELPAGWDTVLSRQFQAGRDLSGGQWQRVSVARGLYRDAPVVIADEPTAALDARAEHAVFRTLRGLAVPGLHSRGARITVLVTHRLANVKHADQILVLEHGRLVEHGRHEQLMARGGTYHELFTIQARAYSDEDDTPDTVPA</sequence>
<protein>
    <submittedName>
        <fullName evidence="10">ABC transporter ATP-binding protein</fullName>
    </submittedName>
</protein>
<dbReference type="InterPro" id="IPR003593">
    <property type="entry name" value="AAA+_ATPase"/>
</dbReference>
<dbReference type="EMBL" id="JBHUCP010000008">
    <property type="protein sequence ID" value="MFD1530529.1"/>
    <property type="molecule type" value="Genomic_DNA"/>
</dbReference>
<dbReference type="Pfam" id="PF00005">
    <property type="entry name" value="ABC_tran"/>
    <property type="match status" value="1"/>
</dbReference>
<evidence type="ECO:0000259" key="8">
    <source>
        <dbReference type="PROSITE" id="PS50893"/>
    </source>
</evidence>
<dbReference type="InterPro" id="IPR027417">
    <property type="entry name" value="P-loop_NTPase"/>
</dbReference>
<keyword evidence="11" id="KW-1185">Reference proteome</keyword>
<evidence type="ECO:0000256" key="2">
    <source>
        <dbReference type="ARBA" id="ARBA00022692"/>
    </source>
</evidence>
<dbReference type="InterPro" id="IPR017871">
    <property type="entry name" value="ABC_transporter-like_CS"/>
</dbReference>
<feature type="domain" description="ABC transporter" evidence="8">
    <location>
        <begin position="382"/>
        <end position="630"/>
    </location>
</feature>
<feature type="transmembrane region" description="Helical" evidence="7">
    <location>
        <begin position="206"/>
        <end position="230"/>
    </location>
</feature>
<dbReference type="PANTHER" id="PTHR24221:SF646">
    <property type="entry name" value="HAEMOLYSIN SECRETION ATP-BINDING PROTEIN"/>
    <property type="match status" value="1"/>
</dbReference>
<organism evidence="10 11">
    <name type="scientific">Pseudonocardia aurantiaca</name>
    <dbReference type="NCBI Taxonomy" id="75290"/>
    <lineage>
        <taxon>Bacteria</taxon>
        <taxon>Bacillati</taxon>
        <taxon>Actinomycetota</taxon>
        <taxon>Actinomycetes</taxon>
        <taxon>Pseudonocardiales</taxon>
        <taxon>Pseudonocardiaceae</taxon>
        <taxon>Pseudonocardia</taxon>
    </lineage>
</organism>
<dbReference type="Gene3D" id="1.20.1560.10">
    <property type="entry name" value="ABC transporter type 1, transmembrane domain"/>
    <property type="match status" value="1"/>
</dbReference>
<dbReference type="InterPro" id="IPR036640">
    <property type="entry name" value="ABC1_TM_sf"/>
</dbReference>
<dbReference type="PROSITE" id="PS50929">
    <property type="entry name" value="ABC_TM1F"/>
    <property type="match status" value="1"/>
</dbReference>
<dbReference type="PANTHER" id="PTHR24221">
    <property type="entry name" value="ATP-BINDING CASSETTE SUB-FAMILY B"/>
    <property type="match status" value="1"/>
</dbReference>
<evidence type="ECO:0000256" key="6">
    <source>
        <dbReference type="ARBA" id="ARBA00023136"/>
    </source>
</evidence>
<dbReference type="PROSITE" id="PS50893">
    <property type="entry name" value="ABC_TRANSPORTER_2"/>
    <property type="match status" value="1"/>
</dbReference>
<dbReference type="InterPro" id="IPR039421">
    <property type="entry name" value="Type_1_exporter"/>
</dbReference>
<evidence type="ECO:0000256" key="5">
    <source>
        <dbReference type="ARBA" id="ARBA00022989"/>
    </source>
</evidence>
<dbReference type="RefSeq" id="WP_343987884.1">
    <property type="nucleotide sequence ID" value="NZ_BAAAJG010000029.1"/>
</dbReference>
<name>A0ABW4FIS2_9PSEU</name>
<keyword evidence="2 7" id="KW-0812">Transmembrane</keyword>
<evidence type="ECO:0000256" key="7">
    <source>
        <dbReference type="SAM" id="Phobius"/>
    </source>
</evidence>
<comment type="caution">
    <text evidence="10">The sequence shown here is derived from an EMBL/GenBank/DDBJ whole genome shotgun (WGS) entry which is preliminary data.</text>
</comment>
<evidence type="ECO:0000259" key="9">
    <source>
        <dbReference type="PROSITE" id="PS50929"/>
    </source>
</evidence>
<keyword evidence="6 7" id="KW-0472">Membrane</keyword>
<evidence type="ECO:0000313" key="11">
    <source>
        <dbReference type="Proteomes" id="UP001597145"/>
    </source>
</evidence>
<evidence type="ECO:0000256" key="1">
    <source>
        <dbReference type="ARBA" id="ARBA00004651"/>
    </source>
</evidence>
<comment type="subcellular location">
    <subcellularLocation>
        <location evidence="1">Cell membrane</location>
        <topology evidence="1">Multi-pass membrane protein</topology>
    </subcellularLocation>
</comment>
<dbReference type="SMART" id="SM00382">
    <property type="entry name" value="AAA"/>
    <property type="match status" value="1"/>
</dbReference>
<dbReference type="InterPro" id="IPR003439">
    <property type="entry name" value="ABC_transporter-like_ATP-bd"/>
</dbReference>
<gene>
    <name evidence="10" type="ORF">ACFSCY_13855</name>
</gene>
<keyword evidence="3" id="KW-0547">Nucleotide-binding</keyword>